<dbReference type="InterPro" id="IPR015393">
    <property type="entry name" value="DUF1972"/>
</dbReference>
<keyword evidence="2" id="KW-0328">Glycosyltransferase</keyword>
<feature type="domain" description="DUF1972" evidence="1">
    <location>
        <begin position="44"/>
        <end position="215"/>
    </location>
</feature>
<evidence type="ECO:0000259" key="1">
    <source>
        <dbReference type="Pfam" id="PF09314"/>
    </source>
</evidence>
<accession>A0A3B0TWJ4</accession>
<keyword evidence="2" id="KW-0808">Transferase</keyword>
<organism evidence="2">
    <name type="scientific">hydrothermal vent metagenome</name>
    <dbReference type="NCBI Taxonomy" id="652676"/>
    <lineage>
        <taxon>unclassified sequences</taxon>
        <taxon>metagenomes</taxon>
        <taxon>ecological metagenomes</taxon>
    </lineage>
</organism>
<sequence>MKNIIKSGPTALYRNTPEYNMGTIRHRPSPMGGVARPGLTAKKKRIHIVGIHGVPAKYGGLETFADFLCQNLGDEFDITVYCNAHKYPEKAKTYFGAKLKYIPLDASGFRGILYDVLTYIDALAKSDIILYLSPVGSGFMTPLKKLSRAKVIINHGGLNEWEREKLSWLQQKWAKFNHRIAAKFADVNIVDNELYKESLKQNFNAESTVIRYGGDHVNKIPPTDGALVKKYPFVKEKYAISISRAQVDNNLHMVLEAFEEFKE</sequence>
<feature type="non-terminal residue" evidence="2">
    <location>
        <position position="263"/>
    </location>
</feature>
<dbReference type="EC" id="2.4.1.-" evidence="2"/>
<dbReference type="SUPFAM" id="SSF53756">
    <property type="entry name" value="UDP-Glycosyltransferase/glycogen phosphorylase"/>
    <property type="match status" value="1"/>
</dbReference>
<dbReference type="AlphaFoldDB" id="A0A3B0TWJ4"/>
<protein>
    <submittedName>
        <fullName evidence="2">Alpha-D-GlcNAc alpha-1,2-L-rhamnosyltransferase</fullName>
        <ecNumber evidence="2">2.4.1.-</ecNumber>
    </submittedName>
</protein>
<evidence type="ECO:0000313" key="2">
    <source>
        <dbReference type="EMBL" id="VAW20543.1"/>
    </source>
</evidence>
<dbReference type="GO" id="GO:0016757">
    <property type="term" value="F:glycosyltransferase activity"/>
    <property type="evidence" value="ECO:0007669"/>
    <property type="project" value="UniProtKB-KW"/>
</dbReference>
<name>A0A3B0TWJ4_9ZZZZ</name>
<dbReference type="Pfam" id="PF09314">
    <property type="entry name" value="DUF1972"/>
    <property type="match status" value="1"/>
</dbReference>
<reference evidence="2" key="1">
    <citation type="submission" date="2018-06" db="EMBL/GenBank/DDBJ databases">
        <authorList>
            <person name="Zhirakovskaya E."/>
        </authorList>
    </citation>
    <scope>NUCLEOTIDE SEQUENCE</scope>
</reference>
<dbReference type="Gene3D" id="3.40.50.2000">
    <property type="entry name" value="Glycogen Phosphorylase B"/>
    <property type="match status" value="1"/>
</dbReference>
<gene>
    <name evidence="2" type="ORF">MNBD_BACTEROID01-2275</name>
</gene>
<dbReference type="EMBL" id="UOEP01000122">
    <property type="protein sequence ID" value="VAW20543.1"/>
    <property type="molecule type" value="Genomic_DNA"/>
</dbReference>
<proteinExistence type="predicted"/>